<evidence type="ECO:0000256" key="2">
    <source>
        <dbReference type="ARBA" id="ARBA00022729"/>
    </source>
</evidence>
<dbReference type="Proteomes" id="UP000254107">
    <property type="component" value="Unassembled WGS sequence"/>
</dbReference>
<dbReference type="InterPro" id="IPR010258">
    <property type="entry name" value="Conjugal_tfr_TrbG/VirB9/CagX"/>
</dbReference>
<reference evidence="4 5" key="1">
    <citation type="submission" date="2018-06" db="EMBL/GenBank/DDBJ databases">
        <authorList>
            <consortium name="Pathogen Informatics"/>
            <person name="Doyle S."/>
        </authorList>
    </citation>
    <scope>NUCLEOTIDE SEQUENCE [LARGE SCALE GENOMIC DNA]</scope>
    <source>
        <strain evidence="4 5">NCTC7911</strain>
    </source>
</reference>
<feature type="signal peptide" evidence="3">
    <location>
        <begin position="1"/>
        <end position="22"/>
    </location>
</feature>
<feature type="chain" id="PRO_5017028557" evidence="3">
    <location>
        <begin position="23"/>
        <end position="271"/>
    </location>
</feature>
<comment type="similarity">
    <text evidence="1">Belongs to the TrbG/VirB9 family.</text>
</comment>
<dbReference type="CDD" id="cd06911">
    <property type="entry name" value="VirB9_CagX_TrbG"/>
    <property type="match status" value="1"/>
</dbReference>
<evidence type="ECO:0000256" key="1">
    <source>
        <dbReference type="ARBA" id="ARBA00006135"/>
    </source>
</evidence>
<organism evidence="4 5">
    <name type="scientific">Moraxella lacunata</name>
    <dbReference type="NCBI Taxonomy" id="477"/>
    <lineage>
        <taxon>Bacteria</taxon>
        <taxon>Pseudomonadati</taxon>
        <taxon>Pseudomonadota</taxon>
        <taxon>Gammaproteobacteria</taxon>
        <taxon>Moraxellales</taxon>
        <taxon>Moraxellaceae</taxon>
        <taxon>Moraxella</taxon>
    </lineage>
</organism>
<dbReference type="InterPro" id="IPR038161">
    <property type="entry name" value="VirB9/CagX/TrbG_C_sf"/>
</dbReference>
<protein>
    <submittedName>
        <fullName evidence="4">Type IV secretion system protein virB9</fullName>
    </submittedName>
</protein>
<dbReference type="GeneID" id="302271565"/>
<keyword evidence="5" id="KW-1185">Reference proteome</keyword>
<evidence type="ECO:0000313" key="5">
    <source>
        <dbReference type="Proteomes" id="UP000254107"/>
    </source>
</evidence>
<sequence>MMKFKRLCLSLCVALLAISAQAEQLPMVSKADNRVQLFNYNPDDVYLISTQVGYASLIQLEQGEYLDDESVLGMGDAESWSLAVRSNNIVFKPINYQPDTNIVLVTNKRTYAFQLSTGRGEPTYIARFRYPEEPSTQKKEVENNLTADALKQVGIDNLGRGLFIEAKYNTQYKYRGEPMLKPTAVWSDGRFTYLKFAHAGDLPSVYRVMPDNSEMLVNSHIEGDTLVIQEVSQLYRLRFGRAVGDVANLDVKIPTFNTDGTSDSRLIRTEQ</sequence>
<proteinExistence type="inferred from homology"/>
<dbReference type="AlphaFoldDB" id="A0A378UE32"/>
<dbReference type="Pfam" id="PF03524">
    <property type="entry name" value="CagX"/>
    <property type="match status" value="1"/>
</dbReference>
<dbReference type="RefSeq" id="WP_115248479.1">
    <property type="nucleotide sequence ID" value="NZ_UGQC01000005.1"/>
</dbReference>
<dbReference type="InterPro" id="IPR033645">
    <property type="entry name" value="VirB9/CagX/TrbG_C"/>
</dbReference>
<gene>
    <name evidence="4" type="primary">virB9</name>
    <name evidence="4" type="ORF">NCTC7911_03110</name>
</gene>
<name>A0A378UE32_MORLA</name>
<keyword evidence="2 3" id="KW-0732">Signal</keyword>
<dbReference type="Gene3D" id="2.60.40.2500">
    <property type="match status" value="1"/>
</dbReference>
<accession>A0A378UE32</accession>
<evidence type="ECO:0000256" key="3">
    <source>
        <dbReference type="SAM" id="SignalP"/>
    </source>
</evidence>
<evidence type="ECO:0000313" key="4">
    <source>
        <dbReference type="EMBL" id="STZ74929.1"/>
    </source>
</evidence>
<dbReference type="EMBL" id="UGQC01000005">
    <property type="protein sequence ID" value="STZ74929.1"/>
    <property type="molecule type" value="Genomic_DNA"/>
</dbReference>